<accession>A0A9P7N470</accession>
<dbReference type="Pfam" id="PF00098">
    <property type="entry name" value="zf-CCHC"/>
    <property type="match status" value="1"/>
</dbReference>
<name>A0A9P7N470_9HYPO</name>
<dbReference type="SUPFAM" id="SSF57756">
    <property type="entry name" value="Retrovirus zinc finger-like domains"/>
    <property type="match status" value="1"/>
</dbReference>
<dbReference type="SMART" id="SM00343">
    <property type="entry name" value="ZnF_C2HC"/>
    <property type="match status" value="1"/>
</dbReference>
<gene>
    <name evidence="4" type="ORF">E4U43_003836</name>
</gene>
<keyword evidence="1" id="KW-0862">Zinc</keyword>
<evidence type="ECO:0000259" key="3">
    <source>
        <dbReference type="PROSITE" id="PS50158"/>
    </source>
</evidence>
<proteinExistence type="predicted"/>
<feature type="compositionally biased region" description="Pro residues" evidence="2">
    <location>
        <begin position="219"/>
        <end position="232"/>
    </location>
</feature>
<dbReference type="PROSITE" id="PS50158">
    <property type="entry name" value="ZF_CCHC"/>
    <property type="match status" value="1"/>
</dbReference>
<feature type="compositionally biased region" description="Low complexity" evidence="2">
    <location>
        <begin position="544"/>
        <end position="557"/>
    </location>
</feature>
<sequence length="604" mass="66345">MPNSTPGQTGRADDSQCYNCGLVGHWAVACPEPTRATPAGLTAWRNSSNPSPPHLKGQGSSSNKRSKGPIITKYAPPVSQFPPGIGHVPPPPSHHLHPHPHSHLQPPPPALSSYPGQAPSYHQSYSPPPPPPPPPAPPPPPPYAGTFHPPPPSPYGYPHPQYTTPPLPHATAHYGPPGYIPGSLPPLHPLPGGQFPPNIVDGQDYRPPQHHHNHGFSRSPPPPPPPPLPPRSSPSARSTPPQRRSEPRSNTGPLKPSTLPAKPPAGIVSHPLPPKPPKSHDQMNSHHDHRNRRKNDRHNKGRDRRQSNDHQQHQRKPNFGPHRDNQFQRSPENRRSNGSSRRGQRQNHGGSNARRQSSEVAVSAEKPTRGSQGRDGGRGYSNEHTAPSTPPAEKMVGKSDEAKPARNQTDLLAEGSVDGCTNGADIDGKQSERGPEVSSITNVSPGNPKDSDRRSLSDYNGGGSRKRSYDQQHDSTFHQREAKRPRLDDDSFRAGKNRLASEQREECLWNTLNVPREADRRQQTGMDHVATRRRDSADSRASRHSSPSNQSSDLNSLEAELLGRSVKQRSPEKSNTRHCGEHIDARLKPKRRRTNTNSAYSRRW</sequence>
<evidence type="ECO:0000256" key="1">
    <source>
        <dbReference type="PROSITE-ProRule" id="PRU00047"/>
    </source>
</evidence>
<feature type="compositionally biased region" description="Basic residues" evidence="2">
    <location>
        <begin position="287"/>
        <end position="303"/>
    </location>
</feature>
<feature type="compositionally biased region" description="Basic and acidic residues" evidence="2">
    <location>
        <begin position="569"/>
        <end position="587"/>
    </location>
</feature>
<feature type="compositionally biased region" description="Basic and acidic residues" evidence="2">
    <location>
        <begin position="426"/>
        <end position="435"/>
    </location>
</feature>
<dbReference type="AlphaFoldDB" id="A0A9P7N470"/>
<feature type="compositionally biased region" description="Low complexity" evidence="2">
    <location>
        <begin position="233"/>
        <end position="242"/>
    </location>
</feature>
<dbReference type="InterPro" id="IPR036875">
    <property type="entry name" value="Znf_CCHC_sf"/>
</dbReference>
<reference evidence="4" key="1">
    <citation type="journal article" date="2020" name="bioRxiv">
        <title>Whole genome comparisons of ergot fungi reveals the divergence and evolution of species within the genus Claviceps are the result of varying mechanisms driving genome evolution and host range expansion.</title>
        <authorList>
            <person name="Wyka S.A."/>
            <person name="Mondo S.J."/>
            <person name="Liu M."/>
            <person name="Dettman J."/>
            <person name="Nalam V."/>
            <person name="Broders K.D."/>
        </authorList>
    </citation>
    <scope>NUCLEOTIDE SEQUENCE</scope>
    <source>
        <strain evidence="4">CCC 602</strain>
    </source>
</reference>
<keyword evidence="5" id="KW-1185">Reference proteome</keyword>
<feature type="compositionally biased region" description="Polar residues" evidence="2">
    <location>
        <begin position="595"/>
        <end position="604"/>
    </location>
</feature>
<dbReference type="Proteomes" id="UP000748025">
    <property type="component" value="Unassembled WGS sequence"/>
</dbReference>
<feature type="compositionally biased region" description="Basic and acidic residues" evidence="2">
    <location>
        <begin position="321"/>
        <end position="335"/>
    </location>
</feature>
<dbReference type="OrthoDB" id="3550095at2759"/>
<feature type="compositionally biased region" description="Basic and acidic residues" evidence="2">
    <location>
        <begin position="467"/>
        <end position="507"/>
    </location>
</feature>
<dbReference type="GO" id="GO:0003676">
    <property type="term" value="F:nucleic acid binding"/>
    <property type="evidence" value="ECO:0007669"/>
    <property type="project" value="InterPro"/>
</dbReference>
<dbReference type="Gene3D" id="4.10.60.10">
    <property type="entry name" value="Zinc finger, CCHC-type"/>
    <property type="match status" value="1"/>
</dbReference>
<evidence type="ECO:0000313" key="4">
    <source>
        <dbReference type="EMBL" id="KAG5992162.1"/>
    </source>
</evidence>
<organism evidence="4 5">
    <name type="scientific">Claviceps pusilla</name>
    <dbReference type="NCBI Taxonomy" id="123648"/>
    <lineage>
        <taxon>Eukaryota</taxon>
        <taxon>Fungi</taxon>
        <taxon>Dikarya</taxon>
        <taxon>Ascomycota</taxon>
        <taxon>Pezizomycotina</taxon>
        <taxon>Sordariomycetes</taxon>
        <taxon>Hypocreomycetidae</taxon>
        <taxon>Hypocreales</taxon>
        <taxon>Clavicipitaceae</taxon>
        <taxon>Claviceps</taxon>
    </lineage>
</organism>
<feature type="domain" description="CCHC-type" evidence="3">
    <location>
        <begin position="17"/>
        <end position="32"/>
    </location>
</feature>
<feature type="compositionally biased region" description="Basic and acidic residues" evidence="2">
    <location>
        <begin position="395"/>
        <end position="404"/>
    </location>
</feature>
<evidence type="ECO:0000313" key="5">
    <source>
        <dbReference type="Proteomes" id="UP000748025"/>
    </source>
</evidence>
<feature type="compositionally biased region" description="Basic and acidic residues" evidence="2">
    <location>
        <begin position="529"/>
        <end position="541"/>
    </location>
</feature>
<keyword evidence="1" id="KW-0479">Metal-binding</keyword>
<feature type="compositionally biased region" description="Pro residues" evidence="2">
    <location>
        <begin position="126"/>
        <end position="168"/>
    </location>
</feature>
<feature type="region of interest" description="Disordered" evidence="2">
    <location>
        <begin position="32"/>
        <end position="604"/>
    </location>
</feature>
<protein>
    <recommendedName>
        <fullName evidence="3">CCHC-type domain-containing protein</fullName>
    </recommendedName>
</protein>
<dbReference type="InterPro" id="IPR001878">
    <property type="entry name" value="Znf_CCHC"/>
</dbReference>
<feature type="compositionally biased region" description="Polar residues" evidence="2">
    <location>
        <begin position="348"/>
        <end position="360"/>
    </location>
</feature>
<keyword evidence="1" id="KW-0863">Zinc-finger</keyword>
<evidence type="ECO:0000256" key="2">
    <source>
        <dbReference type="SAM" id="MobiDB-lite"/>
    </source>
</evidence>
<dbReference type="GO" id="GO:0008270">
    <property type="term" value="F:zinc ion binding"/>
    <property type="evidence" value="ECO:0007669"/>
    <property type="project" value="UniProtKB-KW"/>
</dbReference>
<dbReference type="EMBL" id="SRPW01002534">
    <property type="protein sequence ID" value="KAG5992162.1"/>
    <property type="molecule type" value="Genomic_DNA"/>
</dbReference>
<comment type="caution">
    <text evidence="4">The sequence shown here is derived from an EMBL/GenBank/DDBJ whole genome shotgun (WGS) entry which is preliminary data.</text>
</comment>